<dbReference type="EMBL" id="JAQQAF010000001">
    <property type="protein sequence ID" value="KAJ8513140.1"/>
    <property type="molecule type" value="Genomic_DNA"/>
</dbReference>
<evidence type="ECO:0000256" key="1">
    <source>
        <dbReference type="SAM" id="MobiDB-lite"/>
    </source>
</evidence>
<dbReference type="Proteomes" id="UP001222027">
    <property type="component" value="Unassembled WGS sequence"/>
</dbReference>
<reference evidence="2 3" key="1">
    <citation type="submission" date="2022-12" db="EMBL/GenBank/DDBJ databases">
        <title>Chromosome-scale assembly of the Ensete ventricosum genome.</title>
        <authorList>
            <person name="Dussert Y."/>
            <person name="Stocks J."/>
            <person name="Wendawek A."/>
            <person name="Woldeyes F."/>
            <person name="Nichols R.A."/>
            <person name="Borrell J.S."/>
        </authorList>
    </citation>
    <scope>NUCLEOTIDE SEQUENCE [LARGE SCALE GENOMIC DNA]</scope>
    <source>
        <strain evidence="3">cv. Maze</strain>
        <tissue evidence="2">Seeds</tissue>
    </source>
</reference>
<protein>
    <submittedName>
        <fullName evidence="2">Uncharacterized protein</fullName>
    </submittedName>
</protein>
<evidence type="ECO:0000313" key="3">
    <source>
        <dbReference type="Proteomes" id="UP001222027"/>
    </source>
</evidence>
<name>A0AAV8S1A4_ENSVE</name>
<keyword evidence="3" id="KW-1185">Reference proteome</keyword>
<comment type="caution">
    <text evidence="2">The sequence shown here is derived from an EMBL/GenBank/DDBJ whole genome shotgun (WGS) entry which is preliminary data.</text>
</comment>
<organism evidence="2 3">
    <name type="scientific">Ensete ventricosum</name>
    <name type="common">Abyssinian banana</name>
    <name type="synonym">Musa ensete</name>
    <dbReference type="NCBI Taxonomy" id="4639"/>
    <lineage>
        <taxon>Eukaryota</taxon>
        <taxon>Viridiplantae</taxon>
        <taxon>Streptophyta</taxon>
        <taxon>Embryophyta</taxon>
        <taxon>Tracheophyta</taxon>
        <taxon>Spermatophyta</taxon>
        <taxon>Magnoliopsida</taxon>
        <taxon>Liliopsida</taxon>
        <taxon>Zingiberales</taxon>
        <taxon>Musaceae</taxon>
        <taxon>Ensete</taxon>
    </lineage>
</organism>
<proteinExistence type="predicted"/>
<accession>A0AAV8S1A4</accession>
<sequence>MWFMTTPIYIYSARAQERHPPSPQICRPQSPNPSPSPSNCSLPSHLPSRVFLLRGRCGGTRVRRSPRCGGGFEVEEASATAARLDVEGRCR</sequence>
<dbReference type="AlphaFoldDB" id="A0AAV8S1A4"/>
<gene>
    <name evidence="2" type="ORF">OPV22_003574</name>
</gene>
<evidence type="ECO:0000313" key="2">
    <source>
        <dbReference type="EMBL" id="KAJ8513140.1"/>
    </source>
</evidence>
<feature type="region of interest" description="Disordered" evidence="1">
    <location>
        <begin position="14"/>
        <end position="43"/>
    </location>
</feature>